<feature type="non-terminal residue" evidence="4">
    <location>
        <position position="1"/>
    </location>
</feature>
<reference evidence="4" key="1">
    <citation type="journal article" date="2019" name="Beilstein J. Org. Chem.">
        <title>Nanangenines: drimane sesquiterpenoids as the dominant metabolite cohort of a novel Australian fungus, Aspergillus nanangensis.</title>
        <authorList>
            <person name="Lacey H.J."/>
            <person name="Gilchrist C.L.M."/>
            <person name="Crombie A."/>
            <person name="Kalaitzis J.A."/>
            <person name="Vuong D."/>
            <person name="Rutledge P.J."/>
            <person name="Turner P."/>
            <person name="Pitt J.I."/>
            <person name="Lacey E."/>
            <person name="Chooi Y.H."/>
            <person name="Piggott A.M."/>
        </authorList>
    </citation>
    <scope>NUCLEOTIDE SEQUENCE</scope>
    <source>
        <strain evidence="4">MST-FP2251</strain>
    </source>
</reference>
<comment type="caution">
    <text evidence="4">The sequence shown here is derived from an EMBL/GenBank/DDBJ whole genome shotgun (WGS) entry which is preliminary data.</text>
</comment>
<name>A0AAD4CFA3_ASPNN</name>
<feature type="compositionally biased region" description="Basic and acidic residues" evidence="3">
    <location>
        <begin position="269"/>
        <end position="279"/>
    </location>
</feature>
<evidence type="ECO:0000256" key="1">
    <source>
        <dbReference type="ARBA" id="ARBA00004123"/>
    </source>
</evidence>
<feature type="region of interest" description="Disordered" evidence="3">
    <location>
        <begin position="166"/>
        <end position="197"/>
    </location>
</feature>
<dbReference type="AlphaFoldDB" id="A0AAD4CFA3"/>
<protein>
    <recommendedName>
        <fullName evidence="6">Zn(2)-C6 fungal-type domain-containing protein</fullName>
    </recommendedName>
</protein>
<dbReference type="PANTHER" id="PTHR37534:SF43">
    <property type="entry name" value="FINGER DOMAIN PROTEIN, PUTATIVE (AFU_ORTHOLOGUE AFUA_1G01850)-RELATED"/>
    <property type="match status" value="1"/>
</dbReference>
<feature type="compositionally biased region" description="Polar residues" evidence="3">
    <location>
        <begin position="179"/>
        <end position="197"/>
    </location>
</feature>
<dbReference type="Pfam" id="PF11951">
    <property type="entry name" value="Fungal_trans_2"/>
    <property type="match status" value="1"/>
</dbReference>
<accession>A0AAD4CFA3</accession>
<feature type="region of interest" description="Disordered" evidence="3">
    <location>
        <begin position="258"/>
        <end position="284"/>
    </location>
</feature>
<dbReference type="Proteomes" id="UP001194746">
    <property type="component" value="Unassembled WGS sequence"/>
</dbReference>
<keyword evidence="2" id="KW-0539">Nucleus</keyword>
<evidence type="ECO:0008006" key="6">
    <source>
        <dbReference type="Google" id="ProtNLM"/>
    </source>
</evidence>
<evidence type="ECO:0000256" key="2">
    <source>
        <dbReference type="ARBA" id="ARBA00023242"/>
    </source>
</evidence>
<evidence type="ECO:0000313" key="5">
    <source>
        <dbReference type="Proteomes" id="UP001194746"/>
    </source>
</evidence>
<gene>
    <name evidence="4" type="ORF">FE257_001380</name>
</gene>
<dbReference type="EMBL" id="VCAU01000116">
    <property type="protein sequence ID" value="KAF9884627.1"/>
    <property type="molecule type" value="Genomic_DNA"/>
</dbReference>
<dbReference type="GO" id="GO:0000976">
    <property type="term" value="F:transcription cis-regulatory region binding"/>
    <property type="evidence" value="ECO:0007669"/>
    <property type="project" value="TreeGrafter"/>
</dbReference>
<proteinExistence type="predicted"/>
<keyword evidence="5" id="KW-1185">Reference proteome</keyword>
<evidence type="ECO:0000256" key="3">
    <source>
        <dbReference type="SAM" id="MobiDB-lite"/>
    </source>
</evidence>
<reference evidence="4" key="2">
    <citation type="submission" date="2020-02" db="EMBL/GenBank/DDBJ databases">
        <authorList>
            <person name="Gilchrist C.L.M."/>
            <person name="Chooi Y.-H."/>
        </authorList>
    </citation>
    <scope>NUCLEOTIDE SEQUENCE</scope>
    <source>
        <strain evidence="4">MST-FP2251</strain>
    </source>
</reference>
<dbReference type="GO" id="GO:0005634">
    <property type="term" value="C:nucleus"/>
    <property type="evidence" value="ECO:0007669"/>
    <property type="project" value="UniProtKB-SubCell"/>
</dbReference>
<sequence length="850" mass="93520">SVGTVSSPELLIRWVVPLILPPFGVGPIRFDIKCLAPEDPVRQSLNEDRAKDVGHVRRGNGEEKPECLNCRRQNEKCDYNIRLNWGGRTRRRSSVDSPSSQSSGQSGQFIFALSPSDTTQSDALLSTQVLQPSGSLEGSTTQVTLTEPPLWNAELAVETSYPRGLHDIQEPSAVPHQPTLKSSVESRPRTTSQELSPSWLALSSQTTMPLPCSTVPSYSQLDSNDAYLAEDAGPVIGSFNVFDLSPVAIPRAIPFPPSSMDNLNGSPDQDVHENLEKHSPYSSPQNATIMYPSYDSRSPSNATEAISPQSDSPQLFTACLTPKLSSVLNGTTAATDDFFATIMNGPVSAENLSNEQNREPSTAIAGQSVVIPDYQAMVPNGISSPEKKWHAYLTSVTDNYGLDSGRPDLDLNKNDDHSAIDINYALDLISYQSTSSSSDLSKTQLLGPKQAGLDGTRYTYYSSPVPINIPRYLSPLPTTLVQTPINLMYFHHFLNHTAKMLVPHDCSHNAFVSVLPSMAIGDSNLLNLLLAYSASHRARYLEHPEPTTRIAHWVSDVFPTLRVALEDPHEKVTDSHLAAAIMLLSLKIISPSTFEVPIPWQSHLKLARDFFLARKKQLEYPGSPVGAFLSRWLGYLDIMGTLSCRHSEPPLLDYYSVLKTCCATGGHDEFCVDCFTGFTPRTGLFLMRLGQLVHRCDNERFDEAGTFNSLWTPSPQTIASAEELIADLETVSTHAHANVKHFQETGATHIITMDRAFRYAGLLHLYRRVLGMPSSSENVKGALAELIEALRPIRSWDSAEVGALFPIFTAGCEAQEPEQRMEIKERLEILDGSGMKQVSTQCPGIEFTLY</sequence>
<dbReference type="GO" id="GO:0045944">
    <property type="term" value="P:positive regulation of transcription by RNA polymerase II"/>
    <property type="evidence" value="ECO:0007669"/>
    <property type="project" value="TreeGrafter"/>
</dbReference>
<dbReference type="GO" id="GO:0003700">
    <property type="term" value="F:DNA-binding transcription factor activity"/>
    <property type="evidence" value="ECO:0007669"/>
    <property type="project" value="TreeGrafter"/>
</dbReference>
<dbReference type="PANTHER" id="PTHR37534">
    <property type="entry name" value="TRANSCRIPTIONAL ACTIVATOR PROTEIN UGA3"/>
    <property type="match status" value="1"/>
</dbReference>
<comment type="subcellular location">
    <subcellularLocation>
        <location evidence="1">Nucleus</location>
    </subcellularLocation>
</comment>
<evidence type="ECO:0000313" key="4">
    <source>
        <dbReference type="EMBL" id="KAF9884627.1"/>
    </source>
</evidence>
<dbReference type="InterPro" id="IPR021858">
    <property type="entry name" value="Fun_TF"/>
</dbReference>
<organism evidence="4 5">
    <name type="scientific">Aspergillus nanangensis</name>
    <dbReference type="NCBI Taxonomy" id="2582783"/>
    <lineage>
        <taxon>Eukaryota</taxon>
        <taxon>Fungi</taxon>
        <taxon>Dikarya</taxon>
        <taxon>Ascomycota</taxon>
        <taxon>Pezizomycotina</taxon>
        <taxon>Eurotiomycetes</taxon>
        <taxon>Eurotiomycetidae</taxon>
        <taxon>Eurotiales</taxon>
        <taxon>Aspergillaceae</taxon>
        <taxon>Aspergillus</taxon>
        <taxon>Aspergillus subgen. Circumdati</taxon>
    </lineage>
</organism>